<dbReference type="RefSeq" id="WP_017024838.1">
    <property type="nucleotide sequence ID" value="NZ_AJYK02000001.1"/>
</dbReference>
<evidence type="ECO:0000313" key="2">
    <source>
        <dbReference type="Proteomes" id="UP000094070"/>
    </source>
</evidence>
<proteinExistence type="predicted"/>
<evidence type="ECO:0000313" key="1">
    <source>
        <dbReference type="EMBL" id="OEF30209.1"/>
    </source>
</evidence>
<sequence length="60" mass="6822">MKVLVQYTQTGMYKDHSWGNPTMRSKGQLHAVEPAFAATLIKNQQACLHKNEDGEIVIHR</sequence>
<evidence type="ECO:0008006" key="3">
    <source>
        <dbReference type="Google" id="ProtNLM"/>
    </source>
</evidence>
<accession>A0A1E5E7C3</accession>
<organism evidence="1 2">
    <name type="scientific">Vibrio rumoiensis 1S-45</name>
    <dbReference type="NCBI Taxonomy" id="1188252"/>
    <lineage>
        <taxon>Bacteria</taxon>
        <taxon>Pseudomonadati</taxon>
        <taxon>Pseudomonadota</taxon>
        <taxon>Gammaproteobacteria</taxon>
        <taxon>Vibrionales</taxon>
        <taxon>Vibrionaceae</taxon>
        <taxon>Vibrio</taxon>
    </lineage>
</organism>
<keyword evidence="2" id="KW-1185">Reference proteome</keyword>
<dbReference type="OrthoDB" id="6401390at2"/>
<protein>
    <recommendedName>
        <fullName evidence="3">C factor cell-cell signaling protein</fullName>
    </recommendedName>
</protein>
<dbReference type="AlphaFoldDB" id="A0A1E5E7C3"/>
<comment type="caution">
    <text evidence="1">The sequence shown here is derived from an EMBL/GenBank/DDBJ whole genome shotgun (WGS) entry which is preliminary data.</text>
</comment>
<dbReference type="EMBL" id="AJYK02000001">
    <property type="protein sequence ID" value="OEF30209.1"/>
    <property type="molecule type" value="Genomic_DNA"/>
</dbReference>
<dbReference type="Proteomes" id="UP000094070">
    <property type="component" value="Unassembled WGS sequence"/>
</dbReference>
<gene>
    <name evidence="1" type="ORF">A1QC_00060</name>
</gene>
<reference evidence="1 2" key="1">
    <citation type="journal article" date="2012" name="Science">
        <title>Ecological populations of bacteria act as socially cohesive units of antibiotic production and resistance.</title>
        <authorList>
            <person name="Cordero O.X."/>
            <person name="Wildschutte H."/>
            <person name="Kirkup B."/>
            <person name="Proehl S."/>
            <person name="Ngo L."/>
            <person name="Hussain F."/>
            <person name="Le Roux F."/>
            <person name="Mincer T."/>
            <person name="Polz M.F."/>
        </authorList>
    </citation>
    <scope>NUCLEOTIDE SEQUENCE [LARGE SCALE GENOMIC DNA]</scope>
    <source>
        <strain evidence="1 2">1S-45</strain>
    </source>
</reference>
<name>A0A1E5E7C3_9VIBR</name>